<proteinExistence type="predicted"/>
<dbReference type="SUPFAM" id="SSF52266">
    <property type="entry name" value="SGNH hydrolase"/>
    <property type="match status" value="1"/>
</dbReference>
<dbReference type="InterPro" id="IPR013830">
    <property type="entry name" value="SGNH_hydro"/>
</dbReference>
<dbReference type="RefSeq" id="WP_307265454.1">
    <property type="nucleotide sequence ID" value="NZ_JAUSVL010000001.1"/>
</dbReference>
<organism evidence="2 3">
    <name type="scientific">Oligosphaera ethanolica</name>
    <dbReference type="NCBI Taxonomy" id="760260"/>
    <lineage>
        <taxon>Bacteria</taxon>
        <taxon>Pseudomonadati</taxon>
        <taxon>Lentisphaerota</taxon>
        <taxon>Oligosphaeria</taxon>
        <taxon>Oligosphaerales</taxon>
        <taxon>Oligosphaeraceae</taxon>
        <taxon>Oligosphaera</taxon>
    </lineage>
</organism>
<evidence type="ECO:0000313" key="2">
    <source>
        <dbReference type="EMBL" id="MDQ0291957.1"/>
    </source>
</evidence>
<feature type="domain" description="SGNH hydrolase-type esterase" evidence="1">
    <location>
        <begin position="165"/>
        <end position="325"/>
    </location>
</feature>
<gene>
    <name evidence="2" type="ORF">J3R75_004064</name>
</gene>
<evidence type="ECO:0000313" key="3">
    <source>
        <dbReference type="Proteomes" id="UP001238163"/>
    </source>
</evidence>
<sequence length="341" mass="37761">MMIHDNIEFHNVGALEPAVGLNGLCLARLPRALRWQLNQRARKTGAESIGCEMRFVTDAPEIRLSLACAPPEFAATLPLRIFLGNFDLSPFQSPVLVPGQVNTVVLTPPAEMRAAWAQGGLRPKGFAPNVWRVQCWRGTAMYCGMDCLGWPWRPPMADEKPAKTYLAYGSSITHSHLDGYPLVAARRLGVQLLNLGLSGSCHAEHEMADYMANMGSWDFATLELGINMLGMPVETFRERVFYMVDTMTTRQPGKPIVLLTMFPFARDLNLTVADPQNAATHFRDVVREAAAKWRDRNVFLIEGADILDDFTGLNWDLLHPSIYGHGLMGQNLAAKLAALLG</sequence>
<dbReference type="InterPro" id="IPR036514">
    <property type="entry name" value="SGNH_hydro_sf"/>
</dbReference>
<dbReference type="GO" id="GO:0016788">
    <property type="term" value="F:hydrolase activity, acting on ester bonds"/>
    <property type="evidence" value="ECO:0007669"/>
    <property type="project" value="UniProtKB-ARBA"/>
</dbReference>
<comment type="caution">
    <text evidence="2">The sequence shown here is derived from an EMBL/GenBank/DDBJ whole genome shotgun (WGS) entry which is preliminary data.</text>
</comment>
<dbReference type="Pfam" id="PF14606">
    <property type="entry name" value="Lipase_GDSL_3"/>
    <property type="match status" value="1"/>
</dbReference>
<dbReference type="Gene3D" id="3.40.50.1110">
    <property type="entry name" value="SGNH hydrolase"/>
    <property type="match status" value="1"/>
</dbReference>
<name>A0AAE4ARY8_9BACT</name>
<dbReference type="AlphaFoldDB" id="A0AAE4ARY8"/>
<dbReference type="EMBL" id="JAUSVL010000001">
    <property type="protein sequence ID" value="MDQ0291957.1"/>
    <property type="molecule type" value="Genomic_DNA"/>
</dbReference>
<accession>A0AAE4ARY8</accession>
<protein>
    <recommendedName>
        <fullName evidence="1">SGNH hydrolase-type esterase domain-containing protein</fullName>
    </recommendedName>
</protein>
<keyword evidence="3" id="KW-1185">Reference proteome</keyword>
<reference evidence="2" key="1">
    <citation type="submission" date="2023-07" db="EMBL/GenBank/DDBJ databases">
        <title>Genomic Encyclopedia of Type Strains, Phase IV (KMG-IV): sequencing the most valuable type-strain genomes for metagenomic binning, comparative biology and taxonomic classification.</title>
        <authorList>
            <person name="Goeker M."/>
        </authorList>
    </citation>
    <scope>NUCLEOTIDE SEQUENCE</scope>
    <source>
        <strain evidence="2">DSM 24202</strain>
    </source>
</reference>
<evidence type="ECO:0000259" key="1">
    <source>
        <dbReference type="Pfam" id="PF14606"/>
    </source>
</evidence>
<dbReference type="Proteomes" id="UP001238163">
    <property type="component" value="Unassembled WGS sequence"/>
</dbReference>